<dbReference type="GO" id="GO:0016829">
    <property type="term" value="F:lyase activity"/>
    <property type="evidence" value="ECO:0007669"/>
    <property type="project" value="UniProtKB-KW"/>
</dbReference>
<evidence type="ECO:0000256" key="8">
    <source>
        <dbReference type="ARBA" id="ARBA00047838"/>
    </source>
</evidence>
<dbReference type="GO" id="GO:0000107">
    <property type="term" value="F:imidazoleglycerol-phosphate synthase activity"/>
    <property type="evidence" value="ECO:0007669"/>
    <property type="project" value="TreeGrafter"/>
</dbReference>
<evidence type="ECO:0000256" key="9">
    <source>
        <dbReference type="ARBA" id="ARBA00049534"/>
    </source>
</evidence>
<accession>A0A060A8T5</accession>
<keyword evidence="3" id="KW-0028">Amino-acid biosynthesis</keyword>
<name>A0A060A8T5_9RHOD</name>
<dbReference type="PIRSF" id="PIRSF000495">
    <property type="entry name" value="Amidotransf_hisH"/>
    <property type="match status" value="1"/>
</dbReference>
<gene>
    <name evidence="12" type="primary">hisH</name>
</gene>
<sequence>MGNLHSVYRAIQQIDSQLCVVNNASDLKKVHTLVVPGVGHFDLAIRNLEQKGLTCVIKEWIEKGNPYIGICLGMHILFEGSEEGTKEGLGIFKNKVRQLPTKVRPHMGWNRIDWQNSNWINCSACPNPWAYFVHSYGLMATMEKSWICATTNYENINLVAAMEKQNCFVMQFHPEKSAQMGLWLWKQIIKKAAS</sequence>
<dbReference type="InterPro" id="IPR017926">
    <property type="entry name" value="GATASE"/>
</dbReference>
<organism evidence="12">
    <name type="scientific">Cyanidiaceae sp. MX-AZ01</name>
    <dbReference type="NCBI Taxonomy" id="1503164"/>
    <lineage>
        <taxon>Eukaryota</taxon>
        <taxon>Rhodophyta</taxon>
        <taxon>Bangiophyceae</taxon>
        <taxon>Cyanidiales</taxon>
        <taxon>Cyanidiaceae</taxon>
    </lineage>
</organism>
<keyword evidence="12" id="KW-0150">Chloroplast</keyword>
<evidence type="ECO:0000256" key="10">
    <source>
        <dbReference type="PIRSR" id="PIRSR000495-1"/>
    </source>
</evidence>
<dbReference type="SUPFAM" id="SSF52317">
    <property type="entry name" value="Class I glutamine amidotransferase-like"/>
    <property type="match status" value="1"/>
</dbReference>
<dbReference type="EMBL" id="KJ569775">
    <property type="protein sequence ID" value="AIA61180.1"/>
    <property type="molecule type" value="Genomic_DNA"/>
</dbReference>
<dbReference type="AlphaFoldDB" id="A0A060A8T5"/>
<feature type="active site" description="Nucleophile" evidence="10">
    <location>
        <position position="71"/>
    </location>
</feature>
<evidence type="ECO:0000259" key="11">
    <source>
        <dbReference type="Pfam" id="PF00117"/>
    </source>
</evidence>
<dbReference type="GO" id="GO:0004359">
    <property type="term" value="F:glutaminase activity"/>
    <property type="evidence" value="ECO:0007669"/>
    <property type="project" value="UniProtKB-EC"/>
</dbReference>
<keyword evidence="5" id="KW-0315">Glutamine amidotransferase</keyword>
<dbReference type="CDD" id="cd01748">
    <property type="entry name" value="GATase1_IGP_Synthase"/>
    <property type="match status" value="1"/>
</dbReference>
<comment type="pathway">
    <text evidence="1">Amino-acid biosynthesis; L-histidine biosynthesis; L-histidine from 5-phospho-alpha-D-ribose 1-diphosphate: step 5/9.</text>
</comment>
<evidence type="ECO:0000256" key="3">
    <source>
        <dbReference type="ARBA" id="ARBA00022605"/>
    </source>
</evidence>
<keyword evidence="4" id="KW-0378">Hydrolase</keyword>
<dbReference type="PANTHER" id="PTHR42701">
    <property type="entry name" value="IMIDAZOLE GLYCEROL PHOSPHATE SYNTHASE SUBUNIT HISH"/>
    <property type="match status" value="1"/>
</dbReference>
<dbReference type="PROSITE" id="PS51273">
    <property type="entry name" value="GATASE_TYPE_1"/>
    <property type="match status" value="1"/>
</dbReference>
<dbReference type="InterPro" id="IPR010139">
    <property type="entry name" value="Imidazole-glycPsynth_HisH"/>
</dbReference>
<feature type="active site" evidence="10">
    <location>
        <position position="175"/>
    </location>
</feature>
<geneLocation type="chloroplast" evidence="12"/>
<dbReference type="InterPro" id="IPR029062">
    <property type="entry name" value="Class_I_gatase-like"/>
</dbReference>
<evidence type="ECO:0000256" key="5">
    <source>
        <dbReference type="ARBA" id="ARBA00022962"/>
    </source>
</evidence>
<keyword evidence="7" id="KW-0456">Lyase</keyword>
<comment type="catalytic activity">
    <reaction evidence="9">
        <text>L-glutamine + H2O = L-glutamate + NH4(+)</text>
        <dbReference type="Rhea" id="RHEA:15889"/>
        <dbReference type="ChEBI" id="CHEBI:15377"/>
        <dbReference type="ChEBI" id="CHEBI:28938"/>
        <dbReference type="ChEBI" id="CHEBI:29985"/>
        <dbReference type="ChEBI" id="CHEBI:58359"/>
        <dbReference type="EC" id="3.5.1.2"/>
    </reaction>
</comment>
<keyword evidence="6" id="KW-0368">Histidine biosynthesis</keyword>
<comment type="catalytic activity">
    <reaction evidence="8">
        <text>5-[(5-phospho-1-deoxy-D-ribulos-1-ylimino)methylamino]-1-(5-phospho-beta-D-ribosyl)imidazole-4-carboxamide + L-glutamine = D-erythro-1-(imidazol-4-yl)glycerol 3-phosphate + 5-amino-1-(5-phospho-beta-D-ribosyl)imidazole-4-carboxamide + L-glutamate + H(+)</text>
        <dbReference type="Rhea" id="RHEA:24793"/>
        <dbReference type="ChEBI" id="CHEBI:15378"/>
        <dbReference type="ChEBI" id="CHEBI:29985"/>
        <dbReference type="ChEBI" id="CHEBI:58278"/>
        <dbReference type="ChEBI" id="CHEBI:58359"/>
        <dbReference type="ChEBI" id="CHEBI:58475"/>
        <dbReference type="ChEBI" id="CHEBI:58525"/>
        <dbReference type="EC" id="4.3.2.10"/>
    </reaction>
</comment>
<reference evidence="12" key="1">
    <citation type="submission" date="2014-03" db="EMBL/GenBank/DDBJ databases">
        <title>Metagenomic reconstruction of the complete chloroplast and mitochondrial genomes of a novel unicellular red alga from the Cyanidiaceae family.</title>
        <authorList>
            <person name="Servin-Garciduenas L.E."/>
            <person name="Martinez-Romero E."/>
        </authorList>
    </citation>
    <scope>NUCLEOTIDE SEQUENCE</scope>
    <source>
        <strain evidence="12">MX-AZ01</strain>
    </source>
</reference>
<feature type="active site" evidence="10">
    <location>
        <position position="173"/>
    </location>
</feature>
<dbReference type="PANTHER" id="PTHR42701:SF1">
    <property type="entry name" value="IMIDAZOLE GLYCEROL PHOSPHATE SYNTHASE SUBUNIT HISH"/>
    <property type="match status" value="1"/>
</dbReference>
<comment type="subunit">
    <text evidence="2">Heterodimer of HisH and HisF.</text>
</comment>
<keyword evidence="12" id="KW-0934">Plastid</keyword>
<dbReference type="Gene3D" id="3.40.50.880">
    <property type="match status" value="1"/>
</dbReference>
<dbReference type="GO" id="GO:0000105">
    <property type="term" value="P:L-histidine biosynthetic process"/>
    <property type="evidence" value="ECO:0007669"/>
    <property type="project" value="UniProtKB-UniPathway"/>
</dbReference>
<dbReference type="NCBIfam" id="TIGR01855">
    <property type="entry name" value="IMP_synth_hisH"/>
    <property type="match status" value="1"/>
</dbReference>
<evidence type="ECO:0000256" key="7">
    <source>
        <dbReference type="ARBA" id="ARBA00023239"/>
    </source>
</evidence>
<evidence type="ECO:0000256" key="4">
    <source>
        <dbReference type="ARBA" id="ARBA00022801"/>
    </source>
</evidence>
<evidence type="ECO:0000256" key="6">
    <source>
        <dbReference type="ARBA" id="ARBA00023102"/>
    </source>
</evidence>
<evidence type="ECO:0000256" key="2">
    <source>
        <dbReference type="ARBA" id="ARBA00011152"/>
    </source>
</evidence>
<dbReference type="UniPathway" id="UPA00031">
    <property type="reaction ID" value="UER00010"/>
</dbReference>
<protein>
    <submittedName>
        <fullName evidence="12">Imidazole glycerol phosphate synthase subunit hisH</fullName>
    </submittedName>
</protein>
<feature type="domain" description="Glutamine amidotransferase" evidence="11">
    <location>
        <begin position="3"/>
        <end position="178"/>
    </location>
</feature>
<proteinExistence type="predicted"/>
<evidence type="ECO:0000313" key="12">
    <source>
        <dbReference type="EMBL" id="AIA61180.1"/>
    </source>
</evidence>
<evidence type="ECO:0000256" key="1">
    <source>
        <dbReference type="ARBA" id="ARBA00005091"/>
    </source>
</evidence>
<dbReference type="Pfam" id="PF00117">
    <property type="entry name" value="GATase"/>
    <property type="match status" value="1"/>
</dbReference>